<feature type="region of interest" description="Disordered" evidence="1">
    <location>
        <begin position="64"/>
        <end position="85"/>
    </location>
</feature>
<accession>A0ABX7SM00</accession>
<evidence type="ECO:0000313" key="2">
    <source>
        <dbReference type="EMBL" id="QTC88058.1"/>
    </source>
</evidence>
<gene>
    <name evidence="2" type="ORF">IFE19_01230</name>
</gene>
<evidence type="ECO:0000313" key="3">
    <source>
        <dbReference type="Proteomes" id="UP000663942"/>
    </source>
</evidence>
<organism evidence="2 3">
    <name type="scientific">Brevundimonas pondensis</name>
    <dbReference type="NCBI Taxonomy" id="2774189"/>
    <lineage>
        <taxon>Bacteria</taxon>
        <taxon>Pseudomonadati</taxon>
        <taxon>Pseudomonadota</taxon>
        <taxon>Alphaproteobacteria</taxon>
        <taxon>Caulobacterales</taxon>
        <taxon>Caulobacteraceae</taxon>
        <taxon>Brevundimonas</taxon>
    </lineage>
</organism>
<name>A0ABX7SM00_9CAUL</name>
<evidence type="ECO:0000256" key="1">
    <source>
        <dbReference type="SAM" id="MobiDB-lite"/>
    </source>
</evidence>
<keyword evidence="3" id="KW-1185">Reference proteome</keyword>
<dbReference type="EMBL" id="CP062006">
    <property type="protein sequence ID" value="QTC88058.1"/>
    <property type="molecule type" value="Genomic_DNA"/>
</dbReference>
<dbReference type="RefSeq" id="WP_207824998.1">
    <property type="nucleotide sequence ID" value="NZ_CP062006.1"/>
</dbReference>
<proteinExistence type="predicted"/>
<reference evidence="2 3" key="1">
    <citation type="submission" date="2020-09" db="EMBL/GenBank/DDBJ databases">
        <title>Brevundimonas sp. LVF1 isolated from an oligotrophic pond in Goettingen, Germany.</title>
        <authorList>
            <person name="Friedrich I."/>
            <person name="Klassen A."/>
            <person name="Neubauer H."/>
            <person name="Schneider D."/>
            <person name="Hertel R."/>
            <person name="Daniel R."/>
        </authorList>
    </citation>
    <scope>NUCLEOTIDE SEQUENCE [LARGE SCALE GENOMIC DNA]</scope>
    <source>
        <strain evidence="2 3">LVF1</strain>
    </source>
</reference>
<dbReference type="Proteomes" id="UP000663942">
    <property type="component" value="Chromosome"/>
</dbReference>
<protein>
    <submittedName>
        <fullName evidence="2">Uncharacterized protein</fullName>
    </submittedName>
</protein>
<sequence length="85" mass="9345">MSQQHVDAFYAKHGPCCAGCDFWRWINTRVGECIRMPPNQSHDAAAGLGFDFCFLPRSTSNLTASGHLCGEFRNTPTTPPDGEGR</sequence>